<evidence type="ECO:0008006" key="6">
    <source>
        <dbReference type="Google" id="ProtNLM"/>
    </source>
</evidence>
<feature type="region of interest" description="Disordered" evidence="3">
    <location>
        <begin position="130"/>
        <end position="151"/>
    </location>
</feature>
<comment type="caution">
    <text evidence="4">The sequence shown here is derived from an EMBL/GenBank/DDBJ whole genome shotgun (WGS) entry which is preliminary data.</text>
</comment>
<dbReference type="SUPFAM" id="SSF47370">
    <property type="entry name" value="Bromodomain"/>
    <property type="match status" value="1"/>
</dbReference>
<evidence type="ECO:0000256" key="2">
    <source>
        <dbReference type="SAM" id="Coils"/>
    </source>
</evidence>
<dbReference type="EMBL" id="JAFCIX010000433">
    <property type="protein sequence ID" value="KAH6590447.1"/>
    <property type="molecule type" value="Genomic_DNA"/>
</dbReference>
<proteinExistence type="predicted"/>
<reference evidence="4 5" key="1">
    <citation type="submission" date="2021-02" db="EMBL/GenBank/DDBJ databases">
        <title>Variation within the Batrachochytrium salamandrivorans European outbreak.</title>
        <authorList>
            <person name="Kelly M."/>
            <person name="Pasmans F."/>
            <person name="Shea T.P."/>
            <person name="Munoz J.F."/>
            <person name="Carranza S."/>
            <person name="Cuomo C.A."/>
            <person name="Martel A."/>
        </authorList>
    </citation>
    <scope>NUCLEOTIDE SEQUENCE [LARGE SCALE GENOMIC DNA]</scope>
    <source>
        <strain evidence="4 5">AMFP18/2</strain>
    </source>
</reference>
<dbReference type="InterPro" id="IPR036427">
    <property type="entry name" value="Bromodomain-like_sf"/>
</dbReference>
<evidence type="ECO:0000256" key="3">
    <source>
        <dbReference type="SAM" id="MobiDB-lite"/>
    </source>
</evidence>
<keyword evidence="1" id="KW-0103">Bromodomain</keyword>
<evidence type="ECO:0000313" key="5">
    <source>
        <dbReference type="Proteomes" id="UP001648503"/>
    </source>
</evidence>
<gene>
    <name evidence="4" type="ORF">BASA50_009422</name>
</gene>
<dbReference type="Proteomes" id="UP001648503">
    <property type="component" value="Unassembled WGS sequence"/>
</dbReference>
<accession>A0ABQ8F1N0</accession>
<sequence length="596" mass="65854">MSSTCRKRERDDEAPLPSDSLLTKRLKKLIFVLKAEDQTGVLSCEPNSSKWPTLDPLKTTHVSLFTMTERVLNDDYPSLTAFQTDFNLAISAVLKHFPPTGLVYKNAILLESFGTSLINSIAHSSQASINGVADPQTHNSSSTTITSTPSADIKGQKTALIQRGPDGTFYFSNSQLKEVSDIPAGEKLSKVKIIPTPAINIADMPRLGASSKIIKQSHDHPLKKKSTSGIRTEPVDFKDYGVFFTFAPTADSSKASISVAESTLVSRPGRHVECVYEDAPPSLDTLPVFNGLNHDPNSVNLESIGESTHPLFIDKEVKNLEPAHLADMSLNSLTELLPEVDWSLVSPRLLAQATEGGDNLDTVMSAHILAENAALIHKLLQLQGKRYHARMKGMRKDNTKAVDDIERLEIRYAQLLKRNLHALAKHTAPSDLIAREKVADSLSLVRLYDPGFVGTLPQHKQHAFETNQIGRTAFVVDAGAVGVTLQKDQVARQQQMLQHQQRQFQILQQQFQQRMQIQQQQQTKWAQGKMGKQMQGQMNMNMPGMGHAISNPLSRAQQVQMQMLMQAQYLQTPQHHARQAQAHAAAVGAAARLQSQ</sequence>
<keyword evidence="5" id="KW-1185">Reference proteome</keyword>
<dbReference type="Gene3D" id="1.20.920.10">
    <property type="entry name" value="Bromodomain-like"/>
    <property type="match status" value="1"/>
</dbReference>
<name>A0ABQ8F1N0_9FUNG</name>
<evidence type="ECO:0000256" key="1">
    <source>
        <dbReference type="ARBA" id="ARBA00023117"/>
    </source>
</evidence>
<protein>
    <recommendedName>
        <fullName evidence="6">GLTSCR protein conserved domain-containing protein</fullName>
    </recommendedName>
</protein>
<organism evidence="4 5">
    <name type="scientific">Batrachochytrium salamandrivorans</name>
    <dbReference type="NCBI Taxonomy" id="1357716"/>
    <lineage>
        <taxon>Eukaryota</taxon>
        <taxon>Fungi</taxon>
        <taxon>Fungi incertae sedis</taxon>
        <taxon>Chytridiomycota</taxon>
        <taxon>Chytridiomycota incertae sedis</taxon>
        <taxon>Chytridiomycetes</taxon>
        <taxon>Rhizophydiales</taxon>
        <taxon>Rhizophydiales incertae sedis</taxon>
        <taxon>Batrachochytrium</taxon>
    </lineage>
</organism>
<feature type="compositionally biased region" description="Low complexity" evidence="3">
    <location>
        <begin position="137"/>
        <end position="150"/>
    </location>
</feature>
<feature type="coiled-coil region" evidence="2">
    <location>
        <begin position="391"/>
        <end position="425"/>
    </location>
</feature>
<keyword evidence="2" id="KW-0175">Coiled coil</keyword>
<evidence type="ECO:0000313" key="4">
    <source>
        <dbReference type="EMBL" id="KAH6590447.1"/>
    </source>
</evidence>